<dbReference type="Proteomes" id="UP000531659">
    <property type="component" value="Unassembled WGS sequence"/>
</dbReference>
<dbReference type="GeneID" id="83592313"/>
<evidence type="ECO:0000313" key="2">
    <source>
        <dbReference type="Proteomes" id="UP000531659"/>
    </source>
</evidence>
<name>A0A7Y3SSZ1_9CLOT</name>
<proteinExistence type="predicted"/>
<comment type="caution">
    <text evidence="1">The sequence shown here is derived from an EMBL/GenBank/DDBJ whole genome shotgun (WGS) entry which is preliminary data.</text>
</comment>
<dbReference type="EMBL" id="JABEYB010000001">
    <property type="protein sequence ID" value="NNU74373.1"/>
    <property type="molecule type" value="Genomic_DNA"/>
</dbReference>
<reference evidence="1 2" key="1">
    <citation type="submission" date="2020-05" db="EMBL/GenBank/DDBJ databases">
        <title>Complete genome of Clostridium estertheticum subspecies estertheticum, isolated from Vacuum packed lamb meat from New Zealand imported to Switzerland.</title>
        <authorList>
            <person name="Wambui J."/>
            <person name="Stevens M.J.A."/>
            <person name="Stephan R."/>
        </authorList>
    </citation>
    <scope>NUCLEOTIDE SEQUENCE [LARGE SCALE GENOMIC DNA]</scope>
    <source>
        <strain evidence="1 2">CEST001</strain>
    </source>
</reference>
<gene>
    <name evidence="1" type="ORF">HLQ16_00240</name>
</gene>
<dbReference type="RefSeq" id="WP_171295241.1">
    <property type="nucleotide sequence ID" value="NZ_CP077615.1"/>
</dbReference>
<organism evidence="1 2">
    <name type="scientific">Clostridium estertheticum</name>
    <dbReference type="NCBI Taxonomy" id="238834"/>
    <lineage>
        <taxon>Bacteria</taxon>
        <taxon>Bacillati</taxon>
        <taxon>Bacillota</taxon>
        <taxon>Clostridia</taxon>
        <taxon>Eubacteriales</taxon>
        <taxon>Clostridiaceae</taxon>
        <taxon>Clostridium</taxon>
    </lineage>
</organism>
<evidence type="ECO:0000313" key="1">
    <source>
        <dbReference type="EMBL" id="NNU74373.1"/>
    </source>
</evidence>
<sequence>MNYFNEAIALMKELYGRDVAMPLATVNRYKANIRVINTYYKETATREECVIDIVF</sequence>
<accession>A0A7Y3SSZ1</accession>
<dbReference type="AlphaFoldDB" id="A0A7Y3SSZ1"/>
<protein>
    <submittedName>
        <fullName evidence="1">Uncharacterized protein</fullName>
    </submittedName>
</protein>